<dbReference type="RefSeq" id="WP_122164836.1">
    <property type="nucleotide sequence ID" value="NZ_CP180504.1"/>
</dbReference>
<dbReference type="Proteomes" id="UP000269774">
    <property type="component" value="Unassembled WGS sequence"/>
</dbReference>
<accession>A0A3M2HQL5</accession>
<dbReference type="EMBL" id="RFFM01000002">
    <property type="protein sequence ID" value="RMH89639.1"/>
    <property type="molecule type" value="Genomic_DNA"/>
</dbReference>
<name>A0A3M2HQL5_9GAMM</name>
<comment type="caution">
    <text evidence="2">The sequence shown here is derived from an EMBL/GenBank/DDBJ whole genome shotgun (WGS) entry which is preliminary data.</text>
</comment>
<protein>
    <submittedName>
        <fullName evidence="2">DUF3649 domain-containing protein</fullName>
    </submittedName>
</protein>
<evidence type="ECO:0000313" key="2">
    <source>
        <dbReference type="EMBL" id="RMH89639.1"/>
    </source>
</evidence>
<feature type="transmembrane region" description="Helical" evidence="1">
    <location>
        <begin position="72"/>
        <end position="92"/>
    </location>
</feature>
<evidence type="ECO:0000256" key="1">
    <source>
        <dbReference type="SAM" id="Phobius"/>
    </source>
</evidence>
<proteinExistence type="predicted"/>
<keyword evidence="1" id="KW-0472">Membrane</keyword>
<feature type="transmembrane region" description="Helical" evidence="1">
    <location>
        <begin position="46"/>
        <end position="66"/>
    </location>
</feature>
<organism evidence="2 3">
    <name type="scientific">Stutzerimonas zhaodongensis</name>
    <dbReference type="NCBI Taxonomy" id="1176257"/>
    <lineage>
        <taxon>Bacteria</taxon>
        <taxon>Pseudomonadati</taxon>
        <taxon>Pseudomonadota</taxon>
        <taxon>Gammaproteobacteria</taxon>
        <taxon>Pseudomonadales</taxon>
        <taxon>Pseudomonadaceae</taxon>
        <taxon>Stutzerimonas</taxon>
    </lineage>
</organism>
<gene>
    <name evidence="2" type="ORF">EA797_08735</name>
</gene>
<feature type="transmembrane region" description="Helical" evidence="1">
    <location>
        <begin position="12"/>
        <end position="34"/>
    </location>
</feature>
<keyword evidence="1" id="KW-0812">Transmembrane</keyword>
<keyword evidence="3" id="KW-1185">Reference proteome</keyword>
<reference evidence="2 3" key="1">
    <citation type="submission" date="2018-10" db="EMBL/GenBank/DDBJ databases">
        <title>Pseudomonas zhaodongensis NEAU-ST5-21(T) genome.</title>
        <authorList>
            <person name="Peng J."/>
            <person name="Liu Z.-P."/>
        </authorList>
    </citation>
    <scope>NUCLEOTIDE SEQUENCE [LARGE SCALE GENOMIC DNA]</scope>
    <source>
        <strain evidence="2 3">NEAU-ST5-21</strain>
    </source>
</reference>
<keyword evidence="1" id="KW-1133">Transmembrane helix</keyword>
<sequence>MATLVSPRVTNLVGRISAALLGGYALAFGFTAFFSVYLPMSRPDRVVTASLLCFAVWVAAAIYAFAARSALYAWLLIAVLTALFCLGAYLPVDLRTRP</sequence>
<dbReference type="AlphaFoldDB" id="A0A3M2HQL5"/>
<evidence type="ECO:0000313" key="3">
    <source>
        <dbReference type="Proteomes" id="UP000269774"/>
    </source>
</evidence>